<evidence type="ECO:0000313" key="2">
    <source>
        <dbReference type="EMBL" id="CDP34291.1"/>
    </source>
</evidence>
<dbReference type="GO" id="GO:0045040">
    <property type="term" value="P:protein insertion into mitochondrial outer membrane"/>
    <property type="evidence" value="ECO:0007669"/>
    <property type="project" value="TreeGrafter"/>
</dbReference>
<dbReference type="InterPro" id="IPR013262">
    <property type="entry name" value="OMP_MIM1/TOM13_mt"/>
</dbReference>
<evidence type="ECO:0000256" key="1">
    <source>
        <dbReference type="SAM" id="MobiDB-lite"/>
    </source>
</evidence>
<dbReference type="PhylomeDB" id="A0A060T548"/>
<name>A0A060T548_BLAAD</name>
<dbReference type="GO" id="GO:0070096">
    <property type="term" value="P:mitochondrial outer membrane translocase complex assembly"/>
    <property type="evidence" value="ECO:0007669"/>
    <property type="project" value="TreeGrafter"/>
</dbReference>
<accession>A0A060T548</accession>
<sequence>MSDFPIEDVPDVSAEPVVEDEELSELIESDTSSGTVQARNSTDLVSVIASWAINLALPFINGMMLGFGEIFAHELGFRWGWAGARVVPRRNRLSPLATSSSEDNQPGRRPAREGADFETVE</sequence>
<dbReference type="AlphaFoldDB" id="A0A060T548"/>
<reference evidence="2" key="2">
    <citation type="submission" date="2014-06" db="EMBL/GenBank/DDBJ databases">
        <title>The complete genome of Blastobotrys (Arxula) adeninivorans LS3 - a yeast of biotechnological interest.</title>
        <authorList>
            <person name="Kunze G."/>
            <person name="Gaillardin C."/>
            <person name="Czernicka M."/>
            <person name="Durrens P."/>
            <person name="Martin T."/>
            <person name="Boer E."/>
            <person name="Gabaldon T."/>
            <person name="Cruz J."/>
            <person name="Talla E."/>
            <person name="Marck C."/>
            <person name="Goffeau A."/>
            <person name="Barbe V."/>
            <person name="Baret P."/>
            <person name="Baronian K."/>
            <person name="Beier S."/>
            <person name="Bleykasten C."/>
            <person name="Bode R."/>
            <person name="Casaregola S."/>
            <person name="Despons L."/>
            <person name="Fairhead C."/>
            <person name="Giersberg M."/>
            <person name="Gierski P."/>
            <person name="Hahnel U."/>
            <person name="Hartmann A."/>
            <person name="Jankowska D."/>
            <person name="Jubin C."/>
            <person name="Jung P."/>
            <person name="Lafontaine I."/>
            <person name="Leh-Louis V."/>
            <person name="Lemaire M."/>
            <person name="Marcet-Houben M."/>
            <person name="Mascher M."/>
            <person name="Morel G."/>
            <person name="Richard G.-F."/>
            <person name="Riechen J."/>
            <person name="Sacerdot C."/>
            <person name="Sarkar A."/>
            <person name="Savel G."/>
            <person name="Schacherer J."/>
            <person name="Sherman D."/>
            <person name="Straub M.-L."/>
            <person name="Stein N."/>
            <person name="Thierry A."/>
            <person name="Trautwein-Schult A."/>
            <person name="Westhof E."/>
            <person name="Worch S."/>
            <person name="Dujon B."/>
            <person name="Souciet J.-L."/>
            <person name="Wincker P."/>
            <person name="Scholz U."/>
            <person name="Neuveglise N."/>
        </authorList>
    </citation>
    <scope>NUCLEOTIDE SEQUENCE</scope>
    <source>
        <strain evidence="2">LS3</strain>
    </source>
</reference>
<dbReference type="GO" id="GO:0005741">
    <property type="term" value="C:mitochondrial outer membrane"/>
    <property type="evidence" value="ECO:0007669"/>
    <property type="project" value="InterPro"/>
</dbReference>
<feature type="region of interest" description="Disordered" evidence="1">
    <location>
        <begin position="1"/>
        <end position="34"/>
    </location>
</feature>
<dbReference type="EMBL" id="HG937693">
    <property type="protein sequence ID" value="CDP34291.1"/>
    <property type="molecule type" value="Genomic_DNA"/>
</dbReference>
<gene>
    <name evidence="2" type="ORF">GNLVRS02_ARAD1C09064g</name>
</gene>
<dbReference type="Pfam" id="PF08219">
    <property type="entry name" value="TOM13"/>
    <property type="match status" value="1"/>
</dbReference>
<proteinExistence type="predicted"/>
<dbReference type="PANTHER" id="PTHR28241:SF1">
    <property type="entry name" value="MITOCHONDRIAL IMPORT PROTEIN 1"/>
    <property type="match status" value="1"/>
</dbReference>
<feature type="compositionally biased region" description="Acidic residues" evidence="1">
    <location>
        <begin position="1"/>
        <end position="10"/>
    </location>
</feature>
<protein>
    <submittedName>
        <fullName evidence="2">ARAD1C09064p</fullName>
    </submittedName>
</protein>
<reference evidence="2" key="1">
    <citation type="submission" date="2014-02" db="EMBL/GenBank/DDBJ databases">
        <authorList>
            <person name="Genoscope - CEA"/>
        </authorList>
    </citation>
    <scope>NUCLEOTIDE SEQUENCE</scope>
    <source>
        <strain evidence="2">LS3</strain>
    </source>
</reference>
<feature type="compositionally biased region" description="Acidic residues" evidence="1">
    <location>
        <begin position="17"/>
        <end position="28"/>
    </location>
</feature>
<feature type="region of interest" description="Disordered" evidence="1">
    <location>
        <begin position="94"/>
        <end position="121"/>
    </location>
</feature>
<organism evidence="2">
    <name type="scientific">Blastobotrys adeninivorans</name>
    <name type="common">Yeast</name>
    <name type="synonym">Arxula adeninivorans</name>
    <dbReference type="NCBI Taxonomy" id="409370"/>
    <lineage>
        <taxon>Eukaryota</taxon>
        <taxon>Fungi</taxon>
        <taxon>Dikarya</taxon>
        <taxon>Ascomycota</taxon>
        <taxon>Saccharomycotina</taxon>
        <taxon>Dipodascomycetes</taxon>
        <taxon>Dipodascales</taxon>
        <taxon>Trichomonascaceae</taxon>
        <taxon>Blastobotrys</taxon>
    </lineage>
</organism>
<dbReference type="PANTHER" id="PTHR28241">
    <property type="entry name" value="MITOCHONDRIAL IMPORT PROTEIN 1"/>
    <property type="match status" value="1"/>
</dbReference>